<protein>
    <submittedName>
        <fullName evidence="1">Uncharacterized protein</fullName>
    </submittedName>
</protein>
<dbReference type="RefSeq" id="WP_331703032.1">
    <property type="nucleotide sequence ID" value="NZ_JAZHFS010000045.1"/>
</dbReference>
<dbReference type="Proteomes" id="UP001498469">
    <property type="component" value="Unassembled WGS sequence"/>
</dbReference>
<keyword evidence="2" id="KW-1185">Reference proteome</keyword>
<comment type="caution">
    <text evidence="1">The sequence shown here is derived from an EMBL/GenBank/DDBJ whole genome shotgun (WGS) entry which is preliminary data.</text>
</comment>
<evidence type="ECO:0000313" key="1">
    <source>
        <dbReference type="EMBL" id="MEF2115253.1"/>
    </source>
</evidence>
<organism evidence="1 2">
    <name type="scientific">Clostridium frigoriphilum</name>
    <dbReference type="NCBI Taxonomy" id="443253"/>
    <lineage>
        <taxon>Bacteria</taxon>
        <taxon>Bacillati</taxon>
        <taxon>Bacillota</taxon>
        <taxon>Clostridia</taxon>
        <taxon>Eubacteriales</taxon>
        <taxon>Clostridiaceae</taxon>
        <taxon>Clostridium</taxon>
    </lineage>
</organism>
<reference evidence="1 2" key="1">
    <citation type="submission" date="2023-11" db="EMBL/GenBank/DDBJ databases">
        <title>Draft genome sequence of a psychrophilic Clostridium strain from permafrost water brine.</title>
        <authorList>
            <person name="Shcherbakova V.A."/>
            <person name="Trubitsyn V.E."/>
            <person name="Zakharyuk A.G."/>
        </authorList>
    </citation>
    <scope>NUCLEOTIDE SEQUENCE [LARGE SCALE GENOMIC DNA]</scope>
    <source>
        <strain evidence="1 2">14F</strain>
    </source>
</reference>
<name>A0ABU7UXZ4_9CLOT</name>
<proteinExistence type="predicted"/>
<evidence type="ECO:0000313" key="2">
    <source>
        <dbReference type="Proteomes" id="UP001498469"/>
    </source>
</evidence>
<accession>A0ABU7UXZ4</accession>
<gene>
    <name evidence="1" type="ORF">SJI18_23520</name>
</gene>
<dbReference type="EMBL" id="JAZHFS010000045">
    <property type="protein sequence ID" value="MEF2115253.1"/>
    <property type="molecule type" value="Genomic_DNA"/>
</dbReference>
<sequence length="47" mass="5278">MSFLLNIIGLRSTVTFNFFLSFIAKTMYGTAINPIDPIKLDGIKNIQ</sequence>